<dbReference type="Gene3D" id="1.10.4190.10">
    <property type="entry name" value="Urease accessory protein UreF"/>
    <property type="match status" value="1"/>
</dbReference>
<protein>
    <recommendedName>
        <fullName evidence="3">Urease accessory protein UreF</fullName>
    </recommendedName>
</protein>
<dbReference type="Pfam" id="PF01730">
    <property type="entry name" value="UreF"/>
    <property type="match status" value="1"/>
</dbReference>
<comment type="caution">
    <text evidence="4">The sequence shown here is derived from an EMBL/GenBank/DDBJ whole genome shotgun (WGS) entry which is preliminary data.</text>
</comment>
<dbReference type="PIRSF" id="PIRSF009467">
    <property type="entry name" value="Ureas_acces_UreF"/>
    <property type="match status" value="1"/>
</dbReference>
<comment type="similarity">
    <text evidence="3">Belongs to the UreF family.</text>
</comment>
<evidence type="ECO:0000256" key="3">
    <source>
        <dbReference type="HAMAP-Rule" id="MF_01385"/>
    </source>
</evidence>
<dbReference type="PANTHER" id="PTHR33620:SF1">
    <property type="entry name" value="UREASE ACCESSORY PROTEIN F"/>
    <property type="match status" value="1"/>
</dbReference>
<dbReference type="GO" id="GO:0016151">
    <property type="term" value="F:nickel cation binding"/>
    <property type="evidence" value="ECO:0007669"/>
    <property type="project" value="UniProtKB-UniRule"/>
</dbReference>
<proteinExistence type="inferred from homology"/>
<dbReference type="PANTHER" id="PTHR33620">
    <property type="entry name" value="UREASE ACCESSORY PROTEIN F"/>
    <property type="match status" value="1"/>
</dbReference>
<dbReference type="RefSeq" id="WP_083534119.1">
    <property type="nucleotide sequence ID" value="NZ_JAADZU010000029.1"/>
</dbReference>
<gene>
    <name evidence="3" type="primary">ureF</name>
    <name evidence="4" type="ORF">GYA93_10855</name>
</gene>
<name>A0A7K3LR98_9ACTN</name>
<keyword evidence="5" id="KW-1185">Reference proteome</keyword>
<keyword evidence="2 3" id="KW-0143">Chaperone</keyword>
<comment type="subunit">
    <text evidence="3">UreD, UreF and UreG form a complex that acts as a GTP-hydrolysis-dependent molecular chaperone, activating the urease apoprotein by helping to assemble the nickel containing metallocenter of UreC. The UreE protein probably delivers the nickel.</text>
</comment>
<keyword evidence="1 3" id="KW-0996">Nickel insertion</keyword>
<dbReference type="EMBL" id="JAADZU010000029">
    <property type="protein sequence ID" value="NDK90077.1"/>
    <property type="molecule type" value="Genomic_DNA"/>
</dbReference>
<evidence type="ECO:0000256" key="2">
    <source>
        <dbReference type="ARBA" id="ARBA00023186"/>
    </source>
</evidence>
<dbReference type="GO" id="GO:0005737">
    <property type="term" value="C:cytoplasm"/>
    <property type="evidence" value="ECO:0007669"/>
    <property type="project" value="UniProtKB-SubCell"/>
</dbReference>
<dbReference type="InterPro" id="IPR002639">
    <property type="entry name" value="UreF"/>
</dbReference>
<evidence type="ECO:0000256" key="1">
    <source>
        <dbReference type="ARBA" id="ARBA00022988"/>
    </source>
</evidence>
<organism evidence="4 5">
    <name type="scientific">Gordonia desulfuricans</name>
    <dbReference type="NCBI Taxonomy" id="89051"/>
    <lineage>
        <taxon>Bacteria</taxon>
        <taxon>Bacillati</taxon>
        <taxon>Actinomycetota</taxon>
        <taxon>Actinomycetes</taxon>
        <taxon>Mycobacteriales</taxon>
        <taxon>Gordoniaceae</taxon>
        <taxon>Gordonia</taxon>
    </lineage>
</organism>
<evidence type="ECO:0000313" key="4">
    <source>
        <dbReference type="EMBL" id="NDK90077.1"/>
    </source>
</evidence>
<comment type="subcellular location">
    <subcellularLocation>
        <location evidence="3">Cytoplasm</location>
    </subcellularLocation>
</comment>
<evidence type="ECO:0000313" key="5">
    <source>
        <dbReference type="Proteomes" id="UP000466307"/>
    </source>
</evidence>
<dbReference type="InterPro" id="IPR038277">
    <property type="entry name" value="UreF_sf"/>
</dbReference>
<comment type="function">
    <text evidence="3">Required for maturation of urease via the functional incorporation of the urease nickel metallocenter.</text>
</comment>
<keyword evidence="3" id="KW-0963">Cytoplasm</keyword>
<sequence>MTTRTESLSAQALWMTLHDSAFPAGRMVHSSGMESWLRAHPDAGPQAIIAMTLDYVLASLAPLDAVVGAHAWAAGDTARLIELDRLLSAYKTSANARTASVDPGRRLADTARRVGLTSGAKKIGAQEIGVDQYIDAVRAESTPGNIAVVEAVLQAAMGIDQPTAVLGTLRSGLSSALSVSVRLGRLGAMSAQRALVEATPELVDSVEVVLATPLSGMTGNAIDLEVWGMRHEQYAPRLFAT</sequence>
<dbReference type="AlphaFoldDB" id="A0A7K3LR98"/>
<reference evidence="4 5" key="1">
    <citation type="submission" date="2020-01" db="EMBL/GenBank/DDBJ databases">
        <title>Investigation of new actinobacteria for the biodesulphurisation of diesel fuel.</title>
        <authorList>
            <person name="Athi Narayanan S.M."/>
        </authorList>
    </citation>
    <scope>NUCLEOTIDE SEQUENCE [LARGE SCALE GENOMIC DNA]</scope>
    <source>
        <strain evidence="4 5">213E</strain>
    </source>
</reference>
<dbReference type="HAMAP" id="MF_01385">
    <property type="entry name" value="UreF"/>
    <property type="match status" value="1"/>
</dbReference>
<accession>A0A7K3LR98</accession>
<dbReference type="Proteomes" id="UP000466307">
    <property type="component" value="Unassembled WGS sequence"/>
</dbReference>